<dbReference type="InterPro" id="IPR014729">
    <property type="entry name" value="Rossmann-like_a/b/a_fold"/>
</dbReference>
<dbReference type="InterPro" id="IPR051599">
    <property type="entry name" value="Cell_Envelope_Assoc"/>
</dbReference>
<name>A0A0U4YCT5_9PROT</name>
<sequence>MNLPIVGAHPIIIFGAALRPDGCPTPALLGRIRSALAYGATRNVFYIVTGGVPRNGRTEASVMAELLIQAGLPPQRIIQETRASDTFDSIVACSHILKQSGVGGVTPVAVVTSPYHAPRCLLLLRLAGWHAHMVPFIPMPHYAATLRTRLRHFTHEILAIPWDALLVLLWRIVPR</sequence>
<dbReference type="EMBL" id="LN609302">
    <property type="protein sequence ID" value="CEF55871.1"/>
    <property type="molecule type" value="Genomic_DNA"/>
</dbReference>
<reference evidence="2" key="2">
    <citation type="submission" date="2014-09" db="EMBL/GenBank/DDBJ databases">
        <authorList>
            <person name="Magalhaes I.L.F."/>
            <person name="Oliveira U."/>
            <person name="Santos F.R."/>
            <person name="Vidigal T.H.D.A."/>
            <person name="Brescovit A.D."/>
            <person name="Santos A.J."/>
        </authorList>
    </citation>
    <scope>NUCLEOTIDE SEQUENCE</scope>
    <source>
        <strain evidence="2">LMG 23848T</strain>
    </source>
</reference>
<organism evidence="2 4">
    <name type="scientific">Acetobacter ghanensis</name>
    <dbReference type="NCBI Taxonomy" id="431306"/>
    <lineage>
        <taxon>Bacteria</taxon>
        <taxon>Pseudomonadati</taxon>
        <taxon>Pseudomonadota</taxon>
        <taxon>Alphaproteobacteria</taxon>
        <taxon>Acetobacterales</taxon>
        <taxon>Acetobacteraceae</taxon>
        <taxon>Acetobacter</taxon>
    </lineage>
</organism>
<feature type="domain" description="DUF218" evidence="1">
    <location>
        <begin position="11"/>
        <end position="158"/>
    </location>
</feature>
<protein>
    <submittedName>
        <fullName evidence="3">YdcF family protein</fullName>
    </submittedName>
</protein>
<evidence type="ECO:0000313" key="5">
    <source>
        <dbReference type="Proteomes" id="UP000657200"/>
    </source>
</evidence>
<dbReference type="STRING" id="431306.AGA_1660"/>
<evidence type="ECO:0000313" key="4">
    <source>
        <dbReference type="Proteomes" id="UP000068250"/>
    </source>
</evidence>
<gene>
    <name evidence="2" type="ORF">AGA_1660</name>
    <name evidence="3" type="ORF">GOB80_00705</name>
</gene>
<dbReference type="GO" id="GO:0005886">
    <property type="term" value="C:plasma membrane"/>
    <property type="evidence" value="ECO:0007669"/>
    <property type="project" value="TreeGrafter"/>
</dbReference>
<dbReference type="Proteomes" id="UP000068250">
    <property type="component" value="Chromosome I"/>
</dbReference>
<dbReference type="CDD" id="cd06259">
    <property type="entry name" value="YdcF-like"/>
    <property type="match status" value="1"/>
</dbReference>
<dbReference type="PATRIC" id="fig|431306.5.peg.1690"/>
<dbReference type="Pfam" id="PF02698">
    <property type="entry name" value="DUF218"/>
    <property type="match status" value="1"/>
</dbReference>
<dbReference type="AlphaFoldDB" id="A0A0U4YCT5"/>
<dbReference type="OrthoDB" id="7269512at2"/>
<dbReference type="PANTHER" id="PTHR30336">
    <property type="entry name" value="INNER MEMBRANE PROTEIN, PROBABLE PERMEASE"/>
    <property type="match status" value="1"/>
</dbReference>
<dbReference type="RefSeq" id="WP_059023732.1">
    <property type="nucleotide sequence ID" value="NZ_LN609302.1"/>
</dbReference>
<dbReference type="InterPro" id="IPR003848">
    <property type="entry name" value="DUF218"/>
</dbReference>
<dbReference type="EMBL" id="WOTE01000001">
    <property type="protein sequence ID" value="NHO38215.1"/>
    <property type="molecule type" value="Genomic_DNA"/>
</dbReference>
<reference evidence="4" key="1">
    <citation type="submission" date="2014-09" db="EMBL/GenBank/DDBJ databases">
        <authorList>
            <person name="Illeghems K.G."/>
        </authorList>
    </citation>
    <scope>NUCLEOTIDE SEQUENCE [LARGE SCALE GENOMIC DNA]</scope>
    <source>
        <strain evidence="4">LMG 23848T</strain>
    </source>
</reference>
<dbReference type="Proteomes" id="UP000657200">
    <property type="component" value="Unassembled WGS sequence"/>
</dbReference>
<dbReference type="Gene3D" id="3.40.50.620">
    <property type="entry name" value="HUPs"/>
    <property type="match status" value="1"/>
</dbReference>
<evidence type="ECO:0000259" key="1">
    <source>
        <dbReference type="Pfam" id="PF02698"/>
    </source>
</evidence>
<evidence type="ECO:0000313" key="2">
    <source>
        <dbReference type="EMBL" id="CEF55871.1"/>
    </source>
</evidence>
<keyword evidence="5" id="KW-1185">Reference proteome</keyword>
<accession>A0A0U4YCT5</accession>
<evidence type="ECO:0000313" key="3">
    <source>
        <dbReference type="EMBL" id="NHO38215.1"/>
    </source>
</evidence>
<reference evidence="3 5" key="3">
    <citation type="journal article" date="2020" name="Int. J. Syst. Evol. Microbiol.">
        <title>Novel acetic acid bacteria from cider fermentations: Acetobacter conturbans sp. nov. and Acetobacter fallax sp. nov.</title>
        <authorList>
            <person name="Sombolestani A.S."/>
            <person name="Cleenwerck I."/>
            <person name="Cnockaert M."/>
            <person name="Borremans W."/>
            <person name="Wieme A.D."/>
            <person name="De Vuyst L."/>
            <person name="Vandamme P."/>
        </authorList>
    </citation>
    <scope>NUCLEOTIDE SEQUENCE [LARGE SCALE GENOMIC DNA]</scope>
    <source>
        <strain evidence="3 5">LMG 23848</strain>
    </source>
</reference>
<proteinExistence type="predicted"/>
<dbReference type="PANTHER" id="PTHR30336:SF20">
    <property type="entry name" value="DUF218 DOMAIN-CONTAINING PROTEIN"/>
    <property type="match status" value="1"/>
</dbReference>